<gene>
    <name evidence="2" type="ORF">JG688_00017104</name>
</gene>
<accession>A0A8J5IHY9</accession>
<dbReference type="EMBL" id="JAENGY010002383">
    <property type="protein sequence ID" value="KAG6944394.1"/>
    <property type="molecule type" value="Genomic_DNA"/>
</dbReference>
<proteinExistence type="predicted"/>
<feature type="compositionally biased region" description="Low complexity" evidence="1">
    <location>
        <begin position="20"/>
        <end position="38"/>
    </location>
</feature>
<protein>
    <submittedName>
        <fullName evidence="2">Uncharacterized protein</fullName>
    </submittedName>
</protein>
<evidence type="ECO:0000313" key="3">
    <source>
        <dbReference type="Proteomes" id="UP000709295"/>
    </source>
</evidence>
<comment type="caution">
    <text evidence="2">The sequence shown here is derived from an EMBL/GenBank/DDBJ whole genome shotgun (WGS) entry which is preliminary data.</text>
</comment>
<feature type="region of interest" description="Disordered" evidence="1">
    <location>
        <begin position="17"/>
        <end position="58"/>
    </location>
</feature>
<feature type="compositionally biased region" description="Basic and acidic residues" evidence="1">
    <location>
        <begin position="48"/>
        <end position="58"/>
    </location>
</feature>
<organism evidence="2 3">
    <name type="scientific">Phytophthora aleatoria</name>
    <dbReference type="NCBI Taxonomy" id="2496075"/>
    <lineage>
        <taxon>Eukaryota</taxon>
        <taxon>Sar</taxon>
        <taxon>Stramenopiles</taxon>
        <taxon>Oomycota</taxon>
        <taxon>Peronosporomycetes</taxon>
        <taxon>Peronosporales</taxon>
        <taxon>Peronosporaceae</taxon>
        <taxon>Phytophthora</taxon>
    </lineage>
</organism>
<evidence type="ECO:0000256" key="1">
    <source>
        <dbReference type="SAM" id="MobiDB-lite"/>
    </source>
</evidence>
<name>A0A8J5IHY9_9STRA</name>
<reference evidence="2" key="1">
    <citation type="submission" date="2021-01" db="EMBL/GenBank/DDBJ databases">
        <title>Phytophthora aleatoria, a newly-described species from Pinus radiata is distinct from Phytophthora cactorum isolates based on comparative genomics.</title>
        <authorList>
            <person name="Mcdougal R."/>
            <person name="Panda P."/>
            <person name="Williams N."/>
            <person name="Studholme D.J."/>
        </authorList>
    </citation>
    <scope>NUCLEOTIDE SEQUENCE</scope>
    <source>
        <strain evidence="2">NZFS 4037</strain>
    </source>
</reference>
<keyword evidence="3" id="KW-1185">Reference proteome</keyword>
<sequence>MGFSSLFHQPYGAPTGFEVSSHASRISSPAAAASPRPTAAEDDPTDESDSRRLEVAFD</sequence>
<dbReference type="AlphaFoldDB" id="A0A8J5IHY9"/>
<dbReference type="Proteomes" id="UP000709295">
    <property type="component" value="Unassembled WGS sequence"/>
</dbReference>
<evidence type="ECO:0000313" key="2">
    <source>
        <dbReference type="EMBL" id="KAG6944394.1"/>
    </source>
</evidence>